<dbReference type="Proteomes" id="UP000324800">
    <property type="component" value="Unassembled WGS sequence"/>
</dbReference>
<dbReference type="PANTHER" id="PTHR32322:SF2">
    <property type="entry name" value="EAMA DOMAIN-CONTAINING PROTEIN"/>
    <property type="match status" value="1"/>
</dbReference>
<feature type="transmembrane region" description="Helical" evidence="6">
    <location>
        <begin position="197"/>
        <end position="216"/>
    </location>
</feature>
<dbReference type="Pfam" id="PF00892">
    <property type="entry name" value="EamA"/>
    <property type="match status" value="2"/>
</dbReference>
<gene>
    <name evidence="8" type="ORF">EZS28_022192</name>
</gene>
<dbReference type="InterPro" id="IPR037185">
    <property type="entry name" value="EmrE-like"/>
</dbReference>
<proteinExistence type="predicted"/>
<feature type="transmembrane region" description="Helical" evidence="6">
    <location>
        <begin position="103"/>
        <end position="124"/>
    </location>
</feature>
<feature type="transmembrane region" description="Helical" evidence="6">
    <location>
        <begin position="130"/>
        <end position="151"/>
    </location>
</feature>
<feature type="compositionally biased region" description="Basic residues" evidence="5">
    <location>
        <begin position="406"/>
        <end position="421"/>
    </location>
</feature>
<feature type="transmembrane region" description="Helical" evidence="6">
    <location>
        <begin position="12"/>
        <end position="31"/>
    </location>
</feature>
<evidence type="ECO:0000313" key="8">
    <source>
        <dbReference type="EMBL" id="KAA6382281.1"/>
    </source>
</evidence>
<feature type="compositionally biased region" description="Low complexity" evidence="5">
    <location>
        <begin position="783"/>
        <end position="796"/>
    </location>
</feature>
<dbReference type="InterPro" id="IPR000620">
    <property type="entry name" value="EamA_dom"/>
</dbReference>
<evidence type="ECO:0000256" key="1">
    <source>
        <dbReference type="ARBA" id="ARBA00004141"/>
    </source>
</evidence>
<evidence type="ECO:0000256" key="4">
    <source>
        <dbReference type="ARBA" id="ARBA00023136"/>
    </source>
</evidence>
<dbReference type="OrthoDB" id="1728340at2759"/>
<keyword evidence="2 6" id="KW-0812">Transmembrane</keyword>
<feature type="compositionally biased region" description="Low complexity" evidence="5">
    <location>
        <begin position="724"/>
        <end position="734"/>
    </location>
</feature>
<feature type="transmembrane region" description="Helical" evidence="6">
    <location>
        <begin position="255"/>
        <end position="279"/>
    </location>
</feature>
<evidence type="ECO:0000256" key="2">
    <source>
        <dbReference type="ARBA" id="ARBA00022692"/>
    </source>
</evidence>
<feature type="transmembrane region" description="Helical" evidence="6">
    <location>
        <begin position="38"/>
        <end position="56"/>
    </location>
</feature>
<feature type="region of interest" description="Disordered" evidence="5">
    <location>
        <begin position="375"/>
        <end position="443"/>
    </location>
</feature>
<feature type="transmembrane region" description="Helical" evidence="6">
    <location>
        <begin position="317"/>
        <end position="336"/>
    </location>
</feature>
<feature type="compositionally biased region" description="Low complexity" evidence="5">
    <location>
        <begin position="516"/>
        <end position="527"/>
    </location>
</feature>
<dbReference type="AlphaFoldDB" id="A0A5J4VI59"/>
<dbReference type="PANTHER" id="PTHR32322">
    <property type="entry name" value="INNER MEMBRANE TRANSPORTER"/>
    <property type="match status" value="1"/>
</dbReference>
<evidence type="ECO:0000259" key="7">
    <source>
        <dbReference type="Pfam" id="PF00892"/>
    </source>
</evidence>
<comment type="subcellular location">
    <subcellularLocation>
        <location evidence="1">Membrane</location>
        <topology evidence="1">Multi-pass membrane protein</topology>
    </subcellularLocation>
</comment>
<protein>
    <recommendedName>
        <fullName evidence="7">EamA domain-containing protein</fullName>
    </recommendedName>
</protein>
<feature type="compositionally biased region" description="Basic and acidic residues" evidence="5">
    <location>
        <begin position="802"/>
        <end position="815"/>
    </location>
</feature>
<sequence>MLEKQELKSTNLLSSSLPIVLLLPAIAGVLMNPKFAQGIAHVLLIVIMSIFATYTVLSKSAIQDSFNMILFCFFRFAGATITLFTLTLFLPSERFWYPKKKDICNMIVYTLVGGIFGQVPYISALYFIQSGQLACFNALAPIATMIIAIIMREEKFTILRFFSVFFSVVGGLIMVGIDKMIMSWAGIGEDKFDTNELFGYGLALVNIIDQGILRISQRRCALTMPATSANAWMSLLSTLLMSIVCIPFWNQFHPANYHAITWVALAFASVGGSCVAYILMSITARILPPMFYSLYSTLTPFIASILSLIVFGDVPTWRQFVGLPLAIVGLIFMVIAREIDQRAEKRRLEQIRGQQEEEGLIEGEGIEMQEQRRILKEKKEKEKQRRRRILQRERSAPNFTIEERKKNKKKRRKKIFRKWLKQMKDKHDKKKRNQLMKDQQKLIRNDGNEIDEISKYKEHAVSLTHYHNNNEVPPLLDSIQQTSNENQQNEENQKEKLQQDNERVKSDEKIDKYEKSLSNSTSSNSGQLRRERSLEDDERQEEPQLLIPITSNYLNPDDPALRPMATEYIDLHVNHVANLKPIEIGNMVIFPSMPILDLNRHFHNELDEEALVRMQLQLQNTQNIQVAKDKLVQFERDLHQIPNETTKSSSQSSQSFIHPSTSTAAAIAISAHLSQNLQPVKHDYSTLNEVNTNIPLSIVQSTSPFSLPSLSTTASEYQSFINQNINNDNKNTNNNEKDEKDITQSQDGTSIISSQLGSSKPLLKSRMNNNINNANISPFTVHTSETGSTSLSTSGESDNDNGFERERVNIKDKDTQSASSSSSTQMNFDHPEQLNEQQISQLKDKSADQQEKVSIDSKGQSQNSDIGELSASDQDTPVKKQSNLRQKVNHQILDKEKEDQRQLIFGQYRPKFRRVSTFLSMLRPTKSRFELNTDYSKILTSHEDENNKEEKNKIYRSGDDGSEMTYGTKKDKIKTIRKLGVNYQTLTSDSDNEKERSLFSKKGLERIRNKK</sequence>
<dbReference type="GO" id="GO:0016020">
    <property type="term" value="C:membrane"/>
    <property type="evidence" value="ECO:0007669"/>
    <property type="project" value="UniProtKB-SubCell"/>
</dbReference>
<feature type="domain" description="EamA" evidence="7">
    <location>
        <begin position="40"/>
        <end position="175"/>
    </location>
</feature>
<feature type="region of interest" description="Disordered" evidence="5">
    <location>
        <begin position="482"/>
        <end position="556"/>
    </location>
</feature>
<evidence type="ECO:0000313" key="9">
    <source>
        <dbReference type="Proteomes" id="UP000324800"/>
    </source>
</evidence>
<evidence type="ECO:0000256" key="5">
    <source>
        <dbReference type="SAM" id="MobiDB-lite"/>
    </source>
</evidence>
<feature type="compositionally biased region" description="Polar residues" evidence="5">
    <location>
        <begin position="857"/>
        <end position="886"/>
    </location>
</feature>
<feature type="non-terminal residue" evidence="8">
    <location>
        <position position="1011"/>
    </location>
</feature>
<feature type="compositionally biased region" description="Basic and acidic residues" evidence="5">
    <location>
        <begin position="842"/>
        <end position="855"/>
    </location>
</feature>
<feature type="domain" description="EamA" evidence="7">
    <location>
        <begin position="198"/>
        <end position="334"/>
    </location>
</feature>
<comment type="caution">
    <text evidence="8">The sequence shown here is derived from an EMBL/GenBank/DDBJ whole genome shotgun (WGS) entry which is preliminary data.</text>
</comment>
<name>A0A5J4VI59_9EUKA</name>
<evidence type="ECO:0000256" key="6">
    <source>
        <dbReference type="SAM" id="Phobius"/>
    </source>
</evidence>
<accession>A0A5J4VI59</accession>
<feature type="region of interest" description="Disordered" evidence="5">
    <location>
        <begin position="724"/>
        <end position="886"/>
    </location>
</feature>
<dbReference type="InterPro" id="IPR050638">
    <property type="entry name" value="AA-Vitamin_Transporters"/>
</dbReference>
<feature type="compositionally biased region" description="Basic and acidic residues" evidence="5">
    <location>
        <begin position="491"/>
        <end position="515"/>
    </location>
</feature>
<dbReference type="CDD" id="cd06174">
    <property type="entry name" value="MFS"/>
    <property type="match status" value="1"/>
</dbReference>
<feature type="transmembrane region" description="Helical" evidence="6">
    <location>
        <begin position="68"/>
        <end position="91"/>
    </location>
</feature>
<keyword evidence="4 6" id="KW-0472">Membrane</keyword>
<keyword evidence="3 6" id="KW-1133">Transmembrane helix</keyword>
<reference evidence="8 9" key="1">
    <citation type="submission" date="2019-03" db="EMBL/GenBank/DDBJ databases">
        <title>Single cell metagenomics reveals metabolic interactions within the superorganism composed of flagellate Streblomastix strix and complex community of Bacteroidetes bacteria on its surface.</title>
        <authorList>
            <person name="Treitli S.C."/>
            <person name="Kolisko M."/>
            <person name="Husnik F."/>
            <person name="Keeling P."/>
            <person name="Hampl V."/>
        </authorList>
    </citation>
    <scope>NUCLEOTIDE SEQUENCE [LARGE SCALE GENOMIC DNA]</scope>
    <source>
        <strain evidence="8">ST1C</strain>
    </source>
</reference>
<feature type="transmembrane region" description="Helical" evidence="6">
    <location>
        <begin position="158"/>
        <end position="177"/>
    </location>
</feature>
<organism evidence="8 9">
    <name type="scientific">Streblomastix strix</name>
    <dbReference type="NCBI Taxonomy" id="222440"/>
    <lineage>
        <taxon>Eukaryota</taxon>
        <taxon>Metamonada</taxon>
        <taxon>Preaxostyla</taxon>
        <taxon>Oxymonadida</taxon>
        <taxon>Streblomastigidae</taxon>
        <taxon>Streblomastix</taxon>
    </lineage>
</organism>
<feature type="transmembrane region" description="Helical" evidence="6">
    <location>
        <begin position="291"/>
        <end position="311"/>
    </location>
</feature>
<feature type="compositionally biased region" description="Basic and acidic residues" evidence="5">
    <location>
        <begin position="390"/>
        <end position="405"/>
    </location>
</feature>
<feature type="transmembrane region" description="Helical" evidence="6">
    <location>
        <begin position="228"/>
        <end position="249"/>
    </location>
</feature>
<evidence type="ECO:0000256" key="3">
    <source>
        <dbReference type="ARBA" id="ARBA00022989"/>
    </source>
</evidence>
<dbReference type="EMBL" id="SNRW01006866">
    <property type="protein sequence ID" value="KAA6382281.1"/>
    <property type="molecule type" value="Genomic_DNA"/>
</dbReference>
<dbReference type="SUPFAM" id="SSF103481">
    <property type="entry name" value="Multidrug resistance efflux transporter EmrE"/>
    <property type="match status" value="2"/>
</dbReference>
<feature type="compositionally biased region" description="Polar residues" evidence="5">
    <location>
        <begin position="743"/>
        <end position="758"/>
    </location>
</feature>